<dbReference type="PRINTS" id="PR00315">
    <property type="entry name" value="ELONGATNFCT"/>
</dbReference>
<evidence type="ECO:0000256" key="4">
    <source>
        <dbReference type="ARBA" id="ARBA00022801"/>
    </source>
</evidence>
<dbReference type="Pfam" id="PF06421">
    <property type="entry name" value="LepA_C"/>
    <property type="match status" value="1"/>
</dbReference>
<protein>
    <recommendedName>
        <fullName evidence="8">Tr-type G domain-containing protein</fullName>
    </recommendedName>
</protein>
<dbReference type="Gene3D" id="3.30.70.870">
    <property type="entry name" value="Elongation Factor G (Translational Gtpase), domain 3"/>
    <property type="match status" value="1"/>
</dbReference>
<evidence type="ECO:0000256" key="7">
    <source>
        <dbReference type="ARBA" id="ARBA00023136"/>
    </source>
</evidence>
<dbReference type="Gene3D" id="3.30.70.2570">
    <property type="entry name" value="Elongation factor 4, C-terminal domain"/>
    <property type="match status" value="1"/>
</dbReference>
<dbReference type="InterPro" id="IPR000795">
    <property type="entry name" value="T_Tr_GTP-bd_dom"/>
</dbReference>
<dbReference type="InterPro" id="IPR005225">
    <property type="entry name" value="Small_GTP-bd"/>
</dbReference>
<comment type="caution">
    <text evidence="9">The sequence shown here is derived from an EMBL/GenBank/DDBJ whole genome shotgun (WGS) entry which is preliminary data.</text>
</comment>
<dbReference type="Gene3D" id="3.30.70.240">
    <property type="match status" value="1"/>
</dbReference>
<keyword evidence="2" id="KW-1003">Cell membrane</keyword>
<dbReference type="GO" id="GO:0006412">
    <property type="term" value="P:translation"/>
    <property type="evidence" value="ECO:0007669"/>
    <property type="project" value="UniProtKB-KW"/>
</dbReference>
<dbReference type="InterPro" id="IPR035647">
    <property type="entry name" value="EFG_III/V"/>
</dbReference>
<dbReference type="GO" id="GO:0005525">
    <property type="term" value="F:GTP binding"/>
    <property type="evidence" value="ECO:0007669"/>
    <property type="project" value="UniProtKB-KW"/>
</dbReference>
<comment type="similarity">
    <text evidence="1">Belongs to the TRAFAC class translation factor GTPase superfamily. Classic translation factor GTPase family. LepA subfamily.</text>
</comment>
<dbReference type="FunFam" id="3.30.70.2570:FF:000001">
    <property type="entry name" value="Translation factor GUF1, mitochondrial"/>
    <property type="match status" value="1"/>
</dbReference>
<dbReference type="Pfam" id="PF00009">
    <property type="entry name" value="GTP_EFTU"/>
    <property type="match status" value="1"/>
</dbReference>
<dbReference type="InterPro" id="IPR006297">
    <property type="entry name" value="EF-4"/>
</dbReference>
<dbReference type="InterPro" id="IPR013842">
    <property type="entry name" value="LepA_CTD"/>
</dbReference>
<name>A0A0F9V1I0_9ZZZZ</name>
<dbReference type="NCBIfam" id="TIGR00231">
    <property type="entry name" value="small_GTP"/>
    <property type="match status" value="1"/>
</dbReference>
<dbReference type="PANTHER" id="PTHR43512:SF4">
    <property type="entry name" value="TRANSLATION FACTOR GUF1 HOMOLOG, CHLOROPLASTIC"/>
    <property type="match status" value="1"/>
</dbReference>
<evidence type="ECO:0000256" key="2">
    <source>
        <dbReference type="ARBA" id="ARBA00022475"/>
    </source>
</evidence>
<dbReference type="SUPFAM" id="SSF50447">
    <property type="entry name" value="Translation proteins"/>
    <property type="match status" value="1"/>
</dbReference>
<keyword evidence="4" id="KW-0378">Hydrolase</keyword>
<accession>A0A0F9V1I0</accession>
<dbReference type="InterPro" id="IPR004161">
    <property type="entry name" value="EFTu-like_2"/>
</dbReference>
<feature type="domain" description="Tr-type G" evidence="8">
    <location>
        <begin position="5"/>
        <end position="211"/>
    </location>
</feature>
<evidence type="ECO:0000256" key="5">
    <source>
        <dbReference type="ARBA" id="ARBA00022917"/>
    </source>
</evidence>
<dbReference type="PROSITE" id="PS51722">
    <property type="entry name" value="G_TR_2"/>
    <property type="match status" value="1"/>
</dbReference>
<dbReference type="FunFam" id="2.40.30.10:FF:000015">
    <property type="entry name" value="Translation factor GUF1, mitochondrial"/>
    <property type="match status" value="1"/>
</dbReference>
<dbReference type="InterPro" id="IPR000640">
    <property type="entry name" value="EFG_V-like"/>
</dbReference>
<dbReference type="NCBIfam" id="TIGR01393">
    <property type="entry name" value="lepA"/>
    <property type="match status" value="1"/>
</dbReference>
<dbReference type="PANTHER" id="PTHR43512">
    <property type="entry name" value="TRANSLATION FACTOR GUF1-RELATED"/>
    <property type="match status" value="1"/>
</dbReference>
<dbReference type="Pfam" id="PF00679">
    <property type="entry name" value="EFG_C"/>
    <property type="match status" value="1"/>
</dbReference>
<dbReference type="InterPro" id="IPR038363">
    <property type="entry name" value="LepA_C_sf"/>
</dbReference>
<evidence type="ECO:0000256" key="3">
    <source>
        <dbReference type="ARBA" id="ARBA00022741"/>
    </source>
</evidence>
<dbReference type="CDD" id="cd03709">
    <property type="entry name" value="lepA_C"/>
    <property type="match status" value="1"/>
</dbReference>
<dbReference type="Pfam" id="PF14492">
    <property type="entry name" value="EFG_III"/>
    <property type="match status" value="1"/>
</dbReference>
<dbReference type="HAMAP" id="MF_00071">
    <property type="entry name" value="LepA"/>
    <property type="match status" value="1"/>
</dbReference>
<sequence>MENQDNIRNFCIISHIDHGKSTLADRFLELTKTVPKAKMRPQYLDLMSLEQEKGITIKMQPVRMFYTLDAKPYILNLIDTPGHVDFTYEVSRSLAAVEGAVLLVDAAKGIQAQTLANLELAKKPRHHLSPHTIASDELRGESSELRGKQDLRIIPVVNKIDLAHAQIEETKTEICQQLGVSPETILSISAKNGENVAGLLEKIIKEIPPPSGSLEKPFRALIFDSKYDSYKGVIVYVRVFDGRIKNNEPIYLLAANTEGTVKEVGFFSPGLSAQTELKVGEIGYIATGIKEPGKVKVGDTIISYSAVQSPSHLVKPLPGYSEPKPVVFVSLYPEDPNDFDLLQNALSKFRLTDPSFTFELEARRSLGRGYLGGFLGTLHAEIVVERLQQEFGLNLIVSAPQVSYKILDKKGREISIKTAADWPVSSDERMIGGGLNPSDIQEIQEPWVELEIITPLNYLGQVLGILSKLKGIHKTKKYLSPEKVLLIFEAPFREIISDFYDKLKGVTQGYASLNYHFLEYRMGDLVKLEVLIAGRKEESFSKIVSESQAHQEGKKIVTKLKEILPSQQFSVPLQALISGKIVARETLRARGKDVIAPLYGGDYTRKKKLLEKQKKGKKELKEKGKVRIPQKVFLEMLKS</sequence>
<keyword evidence="6" id="KW-0342">GTP-binding</keyword>
<dbReference type="AlphaFoldDB" id="A0A0F9V1I0"/>
<dbReference type="GO" id="GO:0003924">
    <property type="term" value="F:GTPase activity"/>
    <property type="evidence" value="ECO:0007669"/>
    <property type="project" value="InterPro"/>
</dbReference>
<dbReference type="Gene3D" id="2.40.30.10">
    <property type="entry name" value="Translation factors"/>
    <property type="match status" value="1"/>
</dbReference>
<evidence type="ECO:0000256" key="1">
    <source>
        <dbReference type="ARBA" id="ARBA00005454"/>
    </source>
</evidence>
<proteinExistence type="inferred from homology"/>
<dbReference type="SUPFAM" id="SSF52540">
    <property type="entry name" value="P-loop containing nucleoside triphosphate hydrolases"/>
    <property type="match status" value="1"/>
</dbReference>
<dbReference type="CDD" id="cd03699">
    <property type="entry name" value="EF4_II"/>
    <property type="match status" value="1"/>
</dbReference>
<dbReference type="Pfam" id="PF03144">
    <property type="entry name" value="GTP_EFTU_D2"/>
    <property type="match status" value="1"/>
</dbReference>
<keyword evidence="3" id="KW-0547">Nucleotide-binding</keyword>
<dbReference type="InterPro" id="IPR035654">
    <property type="entry name" value="LepA_IV"/>
</dbReference>
<dbReference type="GO" id="GO:0045727">
    <property type="term" value="P:positive regulation of translation"/>
    <property type="evidence" value="ECO:0007669"/>
    <property type="project" value="TreeGrafter"/>
</dbReference>
<dbReference type="InterPro" id="IPR009000">
    <property type="entry name" value="Transl_B-barrel_sf"/>
</dbReference>
<dbReference type="GO" id="GO:0043022">
    <property type="term" value="F:ribosome binding"/>
    <property type="evidence" value="ECO:0007669"/>
    <property type="project" value="TreeGrafter"/>
</dbReference>
<keyword evidence="7" id="KW-0472">Membrane</keyword>
<evidence type="ECO:0000313" key="9">
    <source>
        <dbReference type="EMBL" id="KKN93567.1"/>
    </source>
</evidence>
<evidence type="ECO:0000256" key="6">
    <source>
        <dbReference type="ARBA" id="ARBA00023134"/>
    </source>
</evidence>
<reference evidence="9" key="1">
    <citation type="journal article" date="2015" name="Nature">
        <title>Complex archaea that bridge the gap between prokaryotes and eukaryotes.</title>
        <authorList>
            <person name="Spang A."/>
            <person name="Saw J.H."/>
            <person name="Jorgensen S.L."/>
            <person name="Zaremba-Niedzwiedzka K."/>
            <person name="Martijn J."/>
            <person name="Lind A.E."/>
            <person name="van Eijk R."/>
            <person name="Schleper C."/>
            <person name="Guy L."/>
            <person name="Ettema T.J."/>
        </authorList>
    </citation>
    <scope>NUCLEOTIDE SEQUENCE</scope>
</reference>
<organism evidence="9">
    <name type="scientific">marine sediment metagenome</name>
    <dbReference type="NCBI Taxonomy" id="412755"/>
    <lineage>
        <taxon>unclassified sequences</taxon>
        <taxon>metagenomes</taxon>
        <taxon>ecological metagenomes</taxon>
    </lineage>
</organism>
<dbReference type="EMBL" id="LAZR01000085">
    <property type="protein sequence ID" value="KKN93567.1"/>
    <property type="molecule type" value="Genomic_DNA"/>
</dbReference>
<evidence type="ECO:0000259" key="8">
    <source>
        <dbReference type="PROSITE" id="PS51722"/>
    </source>
</evidence>
<keyword evidence="5" id="KW-0648">Protein biosynthesis</keyword>
<gene>
    <name evidence="9" type="ORF">LCGC14_0197560</name>
</gene>
<dbReference type="SUPFAM" id="SSF54980">
    <property type="entry name" value="EF-G C-terminal domain-like"/>
    <property type="match status" value="2"/>
</dbReference>
<dbReference type="InterPro" id="IPR027417">
    <property type="entry name" value="P-loop_NTPase"/>
</dbReference>
<dbReference type="InterPro" id="IPR041095">
    <property type="entry name" value="EFG_II"/>
</dbReference>
<dbReference type="Gene3D" id="3.40.50.300">
    <property type="entry name" value="P-loop containing nucleotide triphosphate hydrolases"/>
    <property type="match status" value="1"/>
</dbReference>